<evidence type="ECO:0000256" key="9">
    <source>
        <dbReference type="SAM" id="MobiDB-lite"/>
    </source>
</evidence>
<sequence>MAARPLSLTFLGTCSGGGPLMSRNCTATALNLATGRSWLIDCAEATQHKMLQYRNPLPAKIERVFITHMHVDHVFGLIPLMSTIMFSLIYSGHPDAIRLVLYGPAGLRSFVRNNLKATSLQLGGKYEANELLSTGDTPTTNAPEELHDNEAPGRDFYAAADGTWPAFERTHDGWSISAGPLVHRVPCVGYVFNEPPIPRTVSQEYLAQLDAIPLHLLPRGVRHPRHMLGRLQTEGPQKLVDGSVVQPPPSTRGRKVVVLGDTCDASGCAEIAYGADALVHEATNAHVDRDISGLPPIGKSHEDVERTAISRGHSTPRMAGEFARRINAYGLVMNHFSSRFRGVPAQSHTYVAQERADIMRQIRAQAMQAFGSRNVIAAEDGFVLDLPIPEEEAASEPPATVTNVEETIVQEVEVVVDDTSVVSAEAHTVHVDVDASS</sequence>
<dbReference type="InParanoid" id="A0A165NF60"/>
<dbReference type="HAMAP" id="MF_01818">
    <property type="entry name" value="RNase_Z_BN"/>
    <property type="match status" value="1"/>
</dbReference>
<evidence type="ECO:0000256" key="7">
    <source>
        <dbReference type="ARBA" id="ARBA00022801"/>
    </source>
</evidence>
<evidence type="ECO:0000256" key="2">
    <source>
        <dbReference type="ARBA" id="ARBA00011738"/>
    </source>
</evidence>
<dbReference type="CDD" id="cd07717">
    <property type="entry name" value="RNaseZ_ZiPD-like_MBL-fold"/>
    <property type="match status" value="1"/>
</dbReference>
<dbReference type="InterPro" id="IPR036866">
    <property type="entry name" value="RibonucZ/Hydroxyglut_hydro"/>
</dbReference>
<keyword evidence="6" id="KW-0255">Endonuclease</keyword>
<dbReference type="EMBL" id="KV425899">
    <property type="protein sequence ID" value="KZW00656.1"/>
    <property type="molecule type" value="Genomic_DNA"/>
</dbReference>
<keyword evidence="8" id="KW-0862">Zinc</keyword>
<keyword evidence="5" id="KW-0479">Metal-binding</keyword>
<feature type="compositionally biased region" description="Polar residues" evidence="9">
    <location>
        <begin position="132"/>
        <end position="142"/>
    </location>
</feature>
<dbReference type="PANTHER" id="PTHR46018">
    <property type="entry name" value="ZINC PHOSPHODIESTERASE ELAC PROTEIN 1"/>
    <property type="match status" value="1"/>
</dbReference>
<evidence type="ECO:0000256" key="5">
    <source>
        <dbReference type="ARBA" id="ARBA00022723"/>
    </source>
</evidence>
<evidence type="ECO:0000313" key="10">
    <source>
        <dbReference type="EMBL" id="KZW00656.1"/>
    </source>
</evidence>
<evidence type="ECO:0000256" key="3">
    <source>
        <dbReference type="ARBA" id="ARBA00022694"/>
    </source>
</evidence>
<gene>
    <name evidence="10" type="ORF">EXIGLDRAFT_761472</name>
</gene>
<accession>A0A165NF60</accession>
<dbReference type="Gene3D" id="3.60.15.10">
    <property type="entry name" value="Ribonuclease Z/Hydroxyacylglutathione hydrolase-like"/>
    <property type="match status" value="1"/>
</dbReference>
<proteinExistence type="inferred from homology"/>
<protein>
    <submittedName>
        <fullName evidence="10">Uncharacterized protein</fullName>
    </submittedName>
</protein>
<keyword evidence="4" id="KW-0540">Nuclease</keyword>
<dbReference type="GO" id="GO:0042781">
    <property type="term" value="F:3'-tRNA processing endoribonuclease activity"/>
    <property type="evidence" value="ECO:0007669"/>
    <property type="project" value="TreeGrafter"/>
</dbReference>
<organism evidence="10 11">
    <name type="scientific">Exidia glandulosa HHB12029</name>
    <dbReference type="NCBI Taxonomy" id="1314781"/>
    <lineage>
        <taxon>Eukaryota</taxon>
        <taxon>Fungi</taxon>
        <taxon>Dikarya</taxon>
        <taxon>Basidiomycota</taxon>
        <taxon>Agaricomycotina</taxon>
        <taxon>Agaricomycetes</taxon>
        <taxon>Auriculariales</taxon>
        <taxon>Exidiaceae</taxon>
        <taxon>Exidia</taxon>
    </lineage>
</organism>
<keyword evidence="3" id="KW-0819">tRNA processing</keyword>
<dbReference type="AlphaFoldDB" id="A0A165NF60"/>
<reference evidence="10 11" key="1">
    <citation type="journal article" date="2016" name="Mol. Biol. Evol.">
        <title>Comparative Genomics of Early-Diverging Mushroom-Forming Fungi Provides Insights into the Origins of Lignocellulose Decay Capabilities.</title>
        <authorList>
            <person name="Nagy L.G."/>
            <person name="Riley R."/>
            <person name="Tritt A."/>
            <person name="Adam C."/>
            <person name="Daum C."/>
            <person name="Floudas D."/>
            <person name="Sun H."/>
            <person name="Yadav J.S."/>
            <person name="Pangilinan J."/>
            <person name="Larsson K.H."/>
            <person name="Matsuura K."/>
            <person name="Barry K."/>
            <person name="Labutti K."/>
            <person name="Kuo R."/>
            <person name="Ohm R.A."/>
            <person name="Bhattacharya S.S."/>
            <person name="Shirouzu T."/>
            <person name="Yoshinaga Y."/>
            <person name="Martin F.M."/>
            <person name="Grigoriev I.V."/>
            <person name="Hibbett D.S."/>
        </authorList>
    </citation>
    <scope>NUCLEOTIDE SEQUENCE [LARGE SCALE GENOMIC DNA]</scope>
    <source>
        <strain evidence="10 11">HHB12029</strain>
    </source>
</reference>
<evidence type="ECO:0000256" key="1">
    <source>
        <dbReference type="ARBA" id="ARBA00001947"/>
    </source>
</evidence>
<keyword evidence="7" id="KW-0378">Hydrolase</keyword>
<name>A0A165NF60_EXIGL</name>
<dbReference type="Proteomes" id="UP000077266">
    <property type="component" value="Unassembled WGS sequence"/>
</dbReference>
<evidence type="ECO:0000313" key="11">
    <source>
        <dbReference type="Proteomes" id="UP000077266"/>
    </source>
</evidence>
<dbReference type="Pfam" id="PF23023">
    <property type="entry name" value="Anti-Pycsar_Apyc1"/>
    <property type="match status" value="1"/>
</dbReference>
<dbReference type="GO" id="GO:0005634">
    <property type="term" value="C:nucleus"/>
    <property type="evidence" value="ECO:0007669"/>
    <property type="project" value="TreeGrafter"/>
</dbReference>
<comment type="subunit">
    <text evidence="2">Homodimer.</text>
</comment>
<feature type="region of interest" description="Disordered" evidence="9">
    <location>
        <begin position="132"/>
        <end position="151"/>
    </location>
</feature>
<dbReference type="OrthoDB" id="527344at2759"/>
<dbReference type="SUPFAM" id="SSF56281">
    <property type="entry name" value="Metallo-hydrolase/oxidoreductase"/>
    <property type="match status" value="1"/>
</dbReference>
<dbReference type="InterPro" id="IPR013471">
    <property type="entry name" value="RNase_Z/BN"/>
</dbReference>
<evidence type="ECO:0000256" key="8">
    <source>
        <dbReference type="ARBA" id="ARBA00022833"/>
    </source>
</evidence>
<dbReference type="PANTHER" id="PTHR46018:SF2">
    <property type="entry name" value="ZINC PHOSPHODIESTERASE ELAC PROTEIN 1"/>
    <property type="match status" value="1"/>
</dbReference>
<evidence type="ECO:0000256" key="6">
    <source>
        <dbReference type="ARBA" id="ARBA00022759"/>
    </source>
</evidence>
<dbReference type="STRING" id="1314781.A0A165NF60"/>
<keyword evidence="11" id="KW-1185">Reference proteome</keyword>
<evidence type="ECO:0000256" key="4">
    <source>
        <dbReference type="ARBA" id="ARBA00022722"/>
    </source>
</evidence>
<dbReference type="GO" id="GO:0046872">
    <property type="term" value="F:metal ion binding"/>
    <property type="evidence" value="ECO:0007669"/>
    <property type="project" value="UniProtKB-KW"/>
</dbReference>
<comment type="cofactor">
    <cofactor evidence="1">
        <name>Zn(2+)</name>
        <dbReference type="ChEBI" id="CHEBI:29105"/>
    </cofactor>
</comment>